<keyword evidence="3" id="KW-1185">Reference proteome</keyword>
<dbReference type="PaxDb" id="39947-A0A0P0VYJ3"/>
<proteinExistence type="predicted"/>
<dbReference type="EMBL" id="AP014959">
    <property type="protein sequence ID" value="BAS84268.1"/>
    <property type="molecule type" value="Genomic_DNA"/>
</dbReference>
<sequence>MIGSATTDKVGGGGRSQWRRPRGGGNKRAPAPRSDCAQDRMAEWWSLMTGMVDGVMVVGSPSTTEALSSEALVEMAAKRASVDAKI</sequence>
<name>A0A0P0VYJ3_ORYSJ</name>
<gene>
    <name evidence="2" type="ordered locus">Os03g0358950</name>
    <name evidence="2" type="ORF">OSNPB_030358950</name>
</gene>
<evidence type="ECO:0000313" key="3">
    <source>
        <dbReference type="Proteomes" id="UP000059680"/>
    </source>
</evidence>
<dbReference type="AlphaFoldDB" id="A0A0P0VYJ3"/>
<organism evidence="2 3">
    <name type="scientific">Oryza sativa subsp. japonica</name>
    <name type="common">Rice</name>
    <dbReference type="NCBI Taxonomy" id="39947"/>
    <lineage>
        <taxon>Eukaryota</taxon>
        <taxon>Viridiplantae</taxon>
        <taxon>Streptophyta</taxon>
        <taxon>Embryophyta</taxon>
        <taxon>Tracheophyta</taxon>
        <taxon>Spermatophyta</taxon>
        <taxon>Magnoliopsida</taxon>
        <taxon>Liliopsida</taxon>
        <taxon>Poales</taxon>
        <taxon>Poaceae</taxon>
        <taxon>BOP clade</taxon>
        <taxon>Oryzoideae</taxon>
        <taxon>Oryzeae</taxon>
        <taxon>Oryzinae</taxon>
        <taxon>Oryza</taxon>
        <taxon>Oryza sativa</taxon>
    </lineage>
</organism>
<accession>A0A0P0VYJ3</accession>
<reference evidence="2 3" key="2">
    <citation type="journal article" date="2013" name="Plant Cell Physiol.">
        <title>Rice Annotation Project Database (RAP-DB): an integrative and interactive database for rice genomics.</title>
        <authorList>
            <person name="Sakai H."/>
            <person name="Lee S.S."/>
            <person name="Tanaka T."/>
            <person name="Numa H."/>
            <person name="Kim J."/>
            <person name="Kawahara Y."/>
            <person name="Wakimoto H."/>
            <person name="Yang C.C."/>
            <person name="Iwamoto M."/>
            <person name="Abe T."/>
            <person name="Yamada Y."/>
            <person name="Muto A."/>
            <person name="Inokuchi H."/>
            <person name="Ikemura T."/>
            <person name="Matsumoto T."/>
            <person name="Sasaki T."/>
            <person name="Itoh T."/>
        </authorList>
    </citation>
    <scope>NUCLEOTIDE SEQUENCE [LARGE SCALE GENOMIC DNA]</scope>
    <source>
        <strain evidence="3">cv. Nipponbare</strain>
    </source>
</reference>
<reference evidence="2 3" key="3">
    <citation type="journal article" date="2013" name="Rice">
        <title>Improvement of the Oryza sativa Nipponbare reference genome using next generation sequence and optical map data.</title>
        <authorList>
            <person name="Kawahara Y."/>
            <person name="de la Bastide M."/>
            <person name="Hamilton J.P."/>
            <person name="Kanamori H."/>
            <person name="McCombie W.R."/>
            <person name="Ouyang S."/>
            <person name="Schwartz D.C."/>
            <person name="Tanaka T."/>
            <person name="Wu J."/>
            <person name="Zhou S."/>
            <person name="Childs K.L."/>
            <person name="Davidson R.M."/>
            <person name="Lin H."/>
            <person name="Quesada-Ocampo L."/>
            <person name="Vaillancourt B."/>
            <person name="Sakai H."/>
            <person name="Lee S.S."/>
            <person name="Kim J."/>
            <person name="Numa H."/>
            <person name="Itoh T."/>
            <person name="Buell C.R."/>
            <person name="Matsumoto T."/>
        </authorList>
    </citation>
    <scope>NUCLEOTIDE SEQUENCE [LARGE SCALE GENOMIC DNA]</scope>
    <source>
        <strain evidence="3">cv. Nipponbare</strain>
    </source>
</reference>
<dbReference type="Proteomes" id="UP000059680">
    <property type="component" value="Chromosome 3"/>
</dbReference>
<dbReference type="InParanoid" id="A0A0P0VYJ3"/>
<evidence type="ECO:0000313" key="2">
    <source>
        <dbReference type="EMBL" id="BAS84268.1"/>
    </source>
</evidence>
<protein>
    <submittedName>
        <fullName evidence="2">Os03g0358950 protein</fullName>
    </submittedName>
</protein>
<evidence type="ECO:0000256" key="1">
    <source>
        <dbReference type="SAM" id="MobiDB-lite"/>
    </source>
</evidence>
<feature type="region of interest" description="Disordered" evidence="1">
    <location>
        <begin position="1"/>
        <end position="36"/>
    </location>
</feature>
<reference evidence="3" key="1">
    <citation type="journal article" date="2005" name="Nature">
        <title>The map-based sequence of the rice genome.</title>
        <authorList>
            <consortium name="International rice genome sequencing project (IRGSP)"/>
            <person name="Matsumoto T."/>
            <person name="Wu J."/>
            <person name="Kanamori H."/>
            <person name="Katayose Y."/>
            <person name="Fujisawa M."/>
            <person name="Namiki N."/>
            <person name="Mizuno H."/>
            <person name="Yamamoto K."/>
            <person name="Antonio B.A."/>
            <person name="Baba T."/>
            <person name="Sakata K."/>
            <person name="Nagamura Y."/>
            <person name="Aoki H."/>
            <person name="Arikawa K."/>
            <person name="Arita K."/>
            <person name="Bito T."/>
            <person name="Chiden Y."/>
            <person name="Fujitsuka N."/>
            <person name="Fukunaka R."/>
            <person name="Hamada M."/>
            <person name="Harada C."/>
            <person name="Hayashi A."/>
            <person name="Hijishita S."/>
            <person name="Honda M."/>
            <person name="Hosokawa S."/>
            <person name="Ichikawa Y."/>
            <person name="Idonuma A."/>
            <person name="Iijima M."/>
            <person name="Ikeda M."/>
            <person name="Ikeno M."/>
            <person name="Ito K."/>
            <person name="Ito S."/>
            <person name="Ito T."/>
            <person name="Ito Y."/>
            <person name="Ito Y."/>
            <person name="Iwabuchi A."/>
            <person name="Kamiya K."/>
            <person name="Karasawa W."/>
            <person name="Kurita K."/>
            <person name="Katagiri S."/>
            <person name="Kikuta A."/>
            <person name="Kobayashi H."/>
            <person name="Kobayashi N."/>
            <person name="Machita K."/>
            <person name="Maehara T."/>
            <person name="Masukawa M."/>
            <person name="Mizubayashi T."/>
            <person name="Mukai Y."/>
            <person name="Nagasaki H."/>
            <person name="Nagata Y."/>
            <person name="Naito S."/>
            <person name="Nakashima M."/>
            <person name="Nakama Y."/>
            <person name="Nakamichi Y."/>
            <person name="Nakamura M."/>
            <person name="Meguro A."/>
            <person name="Negishi M."/>
            <person name="Ohta I."/>
            <person name="Ohta T."/>
            <person name="Okamoto M."/>
            <person name="Ono N."/>
            <person name="Saji S."/>
            <person name="Sakaguchi M."/>
            <person name="Sakai K."/>
            <person name="Shibata M."/>
            <person name="Shimokawa T."/>
            <person name="Song J."/>
            <person name="Takazaki Y."/>
            <person name="Terasawa K."/>
            <person name="Tsugane M."/>
            <person name="Tsuji K."/>
            <person name="Ueda S."/>
            <person name="Waki K."/>
            <person name="Yamagata H."/>
            <person name="Yamamoto M."/>
            <person name="Yamamoto S."/>
            <person name="Yamane H."/>
            <person name="Yoshiki S."/>
            <person name="Yoshihara R."/>
            <person name="Yukawa K."/>
            <person name="Zhong H."/>
            <person name="Yano M."/>
            <person name="Yuan Q."/>
            <person name="Ouyang S."/>
            <person name="Liu J."/>
            <person name="Jones K.M."/>
            <person name="Gansberger K."/>
            <person name="Moffat K."/>
            <person name="Hill J."/>
            <person name="Bera J."/>
            <person name="Fadrosh D."/>
            <person name="Jin S."/>
            <person name="Johri S."/>
            <person name="Kim M."/>
            <person name="Overton L."/>
            <person name="Reardon M."/>
            <person name="Tsitrin T."/>
            <person name="Vuong H."/>
            <person name="Weaver B."/>
            <person name="Ciecko A."/>
            <person name="Tallon L."/>
            <person name="Jackson J."/>
            <person name="Pai G."/>
            <person name="Aken S.V."/>
            <person name="Utterback T."/>
            <person name="Reidmuller S."/>
            <person name="Feldblyum T."/>
            <person name="Hsiao J."/>
            <person name="Zismann V."/>
            <person name="Iobst S."/>
            <person name="de Vazeille A.R."/>
            <person name="Buell C.R."/>
            <person name="Ying K."/>
            <person name="Li Y."/>
            <person name="Lu T."/>
            <person name="Huang Y."/>
            <person name="Zhao Q."/>
            <person name="Feng Q."/>
            <person name="Zhang L."/>
            <person name="Zhu J."/>
            <person name="Weng Q."/>
            <person name="Mu J."/>
            <person name="Lu Y."/>
            <person name="Fan D."/>
            <person name="Liu Y."/>
            <person name="Guan J."/>
            <person name="Zhang Y."/>
            <person name="Yu S."/>
            <person name="Liu X."/>
            <person name="Zhang Y."/>
            <person name="Hong G."/>
            <person name="Han B."/>
            <person name="Choisne N."/>
            <person name="Demange N."/>
            <person name="Orjeda G."/>
            <person name="Samain S."/>
            <person name="Cattolico L."/>
            <person name="Pelletier E."/>
            <person name="Couloux A."/>
            <person name="Segurens B."/>
            <person name="Wincker P."/>
            <person name="D'Hont A."/>
            <person name="Scarpelli C."/>
            <person name="Weissenbach J."/>
            <person name="Salanoubat M."/>
            <person name="Quetier F."/>
            <person name="Yu Y."/>
            <person name="Kim H.R."/>
            <person name="Rambo T."/>
            <person name="Currie J."/>
            <person name="Collura K."/>
            <person name="Luo M."/>
            <person name="Yang T."/>
            <person name="Ammiraju J.S.S."/>
            <person name="Engler F."/>
            <person name="Soderlund C."/>
            <person name="Wing R.A."/>
            <person name="Palmer L.E."/>
            <person name="de la Bastide M."/>
            <person name="Spiegel L."/>
            <person name="Nascimento L."/>
            <person name="Zutavern T."/>
            <person name="O'Shaughnessy A."/>
            <person name="Dike S."/>
            <person name="Dedhia N."/>
            <person name="Preston R."/>
            <person name="Balija V."/>
            <person name="McCombie W.R."/>
            <person name="Chow T."/>
            <person name="Chen H."/>
            <person name="Chung M."/>
            <person name="Chen C."/>
            <person name="Shaw J."/>
            <person name="Wu H."/>
            <person name="Hsiao K."/>
            <person name="Chao Y."/>
            <person name="Chu M."/>
            <person name="Cheng C."/>
            <person name="Hour A."/>
            <person name="Lee P."/>
            <person name="Lin S."/>
            <person name="Lin Y."/>
            <person name="Liou J."/>
            <person name="Liu S."/>
            <person name="Hsing Y."/>
            <person name="Raghuvanshi S."/>
            <person name="Mohanty A."/>
            <person name="Bharti A.K."/>
            <person name="Gaur A."/>
            <person name="Gupta V."/>
            <person name="Kumar D."/>
            <person name="Ravi V."/>
            <person name="Vij S."/>
            <person name="Kapur A."/>
            <person name="Khurana P."/>
            <person name="Khurana P."/>
            <person name="Khurana J.P."/>
            <person name="Tyagi A.K."/>
            <person name="Gaikwad K."/>
            <person name="Singh A."/>
            <person name="Dalal V."/>
            <person name="Srivastava S."/>
            <person name="Dixit A."/>
            <person name="Pal A.K."/>
            <person name="Ghazi I.A."/>
            <person name="Yadav M."/>
            <person name="Pandit A."/>
            <person name="Bhargava A."/>
            <person name="Sureshbabu K."/>
            <person name="Batra K."/>
            <person name="Sharma T.R."/>
            <person name="Mohapatra T."/>
            <person name="Singh N.K."/>
            <person name="Messing J."/>
            <person name="Nelson A.B."/>
            <person name="Fuks G."/>
            <person name="Kavchok S."/>
            <person name="Keizer G."/>
            <person name="Linton E."/>
            <person name="Llaca V."/>
            <person name="Song R."/>
            <person name="Tanyolac B."/>
            <person name="Young S."/>
            <person name="Ho-Il K."/>
            <person name="Hahn J.H."/>
            <person name="Sangsakoo G."/>
            <person name="Vanavichit A."/>
            <person name="de Mattos Luiz.A.T."/>
            <person name="Zimmer P.D."/>
            <person name="Malone G."/>
            <person name="Dellagostin O."/>
            <person name="de Oliveira A.C."/>
            <person name="Bevan M."/>
            <person name="Bancroft I."/>
            <person name="Minx P."/>
            <person name="Cordum H."/>
            <person name="Wilson R."/>
            <person name="Cheng Z."/>
            <person name="Jin W."/>
            <person name="Jiang J."/>
            <person name="Leong S.A."/>
            <person name="Iwama H."/>
            <person name="Gojobori T."/>
            <person name="Itoh T."/>
            <person name="Niimura Y."/>
            <person name="Fujii Y."/>
            <person name="Habara T."/>
            <person name="Sakai H."/>
            <person name="Sato Y."/>
            <person name="Wilson G."/>
            <person name="Kumar K."/>
            <person name="McCouch S."/>
            <person name="Juretic N."/>
            <person name="Hoen D."/>
            <person name="Wright S."/>
            <person name="Bruskiewich R."/>
            <person name="Bureau T."/>
            <person name="Miyao A."/>
            <person name="Hirochika H."/>
            <person name="Nishikawa T."/>
            <person name="Kadowaki K."/>
            <person name="Sugiura M."/>
            <person name="Burr B."/>
            <person name="Sasaki T."/>
        </authorList>
    </citation>
    <scope>NUCLEOTIDE SEQUENCE [LARGE SCALE GENOMIC DNA]</scope>
    <source>
        <strain evidence="3">cv. Nipponbare</strain>
    </source>
</reference>